<evidence type="ECO:0008006" key="4">
    <source>
        <dbReference type="Google" id="ProtNLM"/>
    </source>
</evidence>
<dbReference type="AlphaFoldDB" id="A0A366LMK8"/>
<feature type="transmembrane region" description="Helical" evidence="1">
    <location>
        <begin position="6"/>
        <end position="27"/>
    </location>
</feature>
<evidence type="ECO:0000313" key="3">
    <source>
        <dbReference type="Proteomes" id="UP000253303"/>
    </source>
</evidence>
<keyword evidence="1" id="KW-0472">Membrane</keyword>
<sequence length="123" mass="12732">MDVTAAVILAVFLIAVGATHFVLPAYFRSLVPSWIGPARLLVAISGAAEIVVGAVILLPSTRSAGAWAGAALITAYLASHLDAMRYARRGHPSVLLRPFGVAARLLVNLAYIGWAVAVALTAA</sequence>
<keyword evidence="1" id="KW-0812">Transmembrane</keyword>
<feature type="transmembrane region" description="Helical" evidence="1">
    <location>
        <begin position="101"/>
        <end position="122"/>
    </location>
</feature>
<evidence type="ECO:0000313" key="2">
    <source>
        <dbReference type="EMBL" id="RBQ15148.1"/>
    </source>
</evidence>
<feature type="transmembrane region" description="Helical" evidence="1">
    <location>
        <begin position="64"/>
        <end position="81"/>
    </location>
</feature>
<protein>
    <recommendedName>
        <fullName evidence="4">DoxX family protein</fullName>
    </recommendedName>
</protein>
<reference evidence="2 3" key="1">
    <citation type="submission" date="2018-06" db="EMBL/GenBank/DDBJ databases">
        <title>Sphaerisporangium craniellae sp. nov., isolated from a marine sponge in the South China Sea.</title>
        <authorList>
            <person name="Li L."/>
        </authorList>
    </citation>
    <scope>NUCLEOTIDE SEQUENCE [LARGE SCALE GENOMIC DNA]</scope>
    <source>
        <strain evidence="2 3">LHW63015</strain>
    </source>
</reference>
<dbReference type="OrthoDB" id="5192901at2"/>
<feature type="transmembrane region" description="Helical" evidence="1">
    <location>
        <begin position="39"/>
        <end position="58"/>
    </location>
</feature>
<keyword evidence="3" id="KW-1185">Reference proteome</keyword>
<proteinExistence type="predicted"/>
<dbReference type="Proteomes" id="UP000253303">
    <property type="component" value="Unassembled WGS sequence"/>
</dbReference>
<name>A0A366LMK8_9ACTN</name>
<gene>
    <name evidence="2" type="ORF">DP939_36670</name>
</gene>
<dbReference type="RefSeq" id="WP_113985428.1">
    <property type="nucleotide sequence ID" value="NZ_QMEY01000025.1"/>
</dbReference>
<evidence type="ECO:0000256" key="1">
    <source>
        <dbReference type="SAM" id="Phobius"/>
    </source>
</evidence>
<dbReference type="EMBL" id="QMEY01000025">
    <property type="protein sequence ID" value="RBQ15148.1"/>
    <property type="molecule type" value="Genomic_DNA"/>
</dbReference>
<accession>A0A366LMK8</accession>
<comment type="caution">
    <text evidence="2">The sequence shown here is derived from an EMBL/GenBank/DDBJ whole genome shotgun (WGS) entry which is preliminary data.</text>
</comment>
<organism evidence="2 3">
    <name type="scientific">Spongiactinospora rosea</name>
    <dbReference type="NCBI Taxonomy" id="2248750"/>
    <lineage>
        <taxon>Bacteria</taxon>
        <taxon>Bacillati</taxon>
        <taxon>Actinomycetota</taxon>
        <taxon>Actinomycetes</taxon>
        <taxon>Streptosporangiales</taxon>
        <taxon>Streptosporangiaceae</taxon>
        <taxon>Spongiactinospora</taxon>
    </lineage>
</organism>
<keyword evidence="1" id="KW-1133">Transmembrane helix</keyword>